<dbReference type="InterPro" id="IPR011701">
    <property type="entry name" value="MFS"/>
</dbReference>
<evidence type="ECO:0000256" key="1">
    <source>
        <dbReference type="ARBA" id="ARBA00004141"/>
    </source>
</evidence>
<feature type="transmembrane region" description="Helical" evidence="6">
    <location>
        <begin position="186"/>
        <end position="208"/>
    </location>
</feature>
<dbReference type="GO" id="GO:0022857">
    <property type="term" value="F:transmembrane transporter activity"/>
    <property type="evidence" value="ECO:0007669"/>
    <property type="project" value="InterPro"/>
</dbReference>
<dbReference type="RefSeq" id="WP_070248456.1">
    <property type="nucleotide sequence ID" value="NZ_LROM01000085.1"/>
</dbReference>
<dbReference type="OrthoDB" id="5441967at2"/>
<evidence type="ECO:0000313" key="9">
    <source>
        <dbReference type="Proteomes" id="UP000175989"/>
    </source>
</evidence>
<dbReference type="PANTHER" id="PTHR43791:SF36">
    <property type="entry name" value="TRANSPORTER, PUTATIVE (AFU_ORTHOLOGUE AFUA_6G08340)-RELATED"/>
    <property type="match status" value="1"/>
</dbReference>
<comment type="subcellular location">
    <subcellularLocation>
        <location evidence="1">Membrane</location>
        <topology evidence="1">Multi-pass membrane protein</topology>
    </subcellularLocation>
</comment>
<evidence type="ECO:0000259" key="7">
    <source>
        <dbReference type="PROSITE" id="PS50850"/>
    </source>
</evidence>
<evidence type="ECO:0000256" key="2">
    <source>
        <dbReference type="ARBA" id="ARBA00022448"/>
    </source>
</evidence>
<feature type="domain" description="Major facilitator superfamily (MFS) profile" evidence="7">
    <location>
        <begin position="27"/>
        <end position="452"/>
    </location>
</feature>
<keyword evidence="4 6" id="KW-1133">Transmembrane helix</keyword>
<sequence>MSQGATLLHLRGAAGMDAIYRKISWRLLPLLMLCCAVAYLDRVNVDLVARHIGASLAFRDHVHNWGMAAFFIGYGVFAIPCNLLLEHLRTRKMLLRTMLGWAAFSAASAFVRSPLEFYLIRFLLGVFEAGFFPGVILYLTWWFPSGRRARAIALFAASTLAAALLAAPLSAAMLQALAPLDLFDGWQWLLLAQALPPLVLGVFAWWYLDDRPGEADWLSSFEQQMVAQDLARDEARRHGGSSKDVDVDEHEAPAALAVLWALLRDRTMMLLGATNLLLTGAGFAIVHWSPPLLQRWTAGAQLPPAQLALLALAPGVAGIVGMVAIGYDSDRRRERRGHFVASTVLAAGGLGLTIAADGALAWSLAGLALATIGIASATPLLLAIVTDLLTRTQMAIGVALITSLGVLGGAFGPALGTRLLAWGDTAAMLAALVGAYLAAGLLLLLALRLAPRRGDPASLSARGDKLARNSDQR</sequence>
<dbReference type="InterPro" id="IPR020846">
    <property type="entry name" value="MFS_dom"/>
</dbReference>
<feature type="transmembrane region" description="Helical" evidence="6">
    <location>
        <begin position="362"/>
        <end position="382"/>
    </location>
</feature>
<feature type="transmembrane region" description="Helical" evidence="6">
    <location>
        <begin position="94"/>
        <end position="111"/>
    </location>
</feature>
<dbReference type="EMBL" id="LROM01000085">
    <property type="protein sequence ID" value="OFA00004.1"/>
    <property type="molecule type" value="Genomic_DNA"/>
</dbReference>
<keyword evidence="9" id="KW-1185">Reference proteome</keyword>
<dbReference type="Pfam" id="PF07690">
    <property type="entry name" value="MFS_1"/>
    <property type="match status" value="1"/>
</dbReference>
<evidence type="ECO:0000256" key="4">
    <source>
        <dbReference type="ARBA" id="ARBA00022989"/>
    </source>
</evidence>
<feature type="transmembrane region" description="Helical" evidence="6">
    <location>
        <begin position="117"/>
        <end position="139"/>
    </location>
</feature>
<gene>
    <name evidence="8" type="primary">ttuB_2</name>
    <name evidence="8" type="ORF">DUPY_24690</name>
</gene>
<dbReference type="SUPFAM" id="SSF103473">
    <property type="entry name" value="MFS general substrate transporter"/>
    <property type="match status" value="1"/>
</dbReference>
<feature type="transmembrane region" description="Helical" evidence="6">
    <location>
        <begin position="308"/>
        <end position="327"/>
    </location>
</feature>
<feature type="transmembrane region" description="Helical" evidence="6">
    <location>
        <begin position="23"/>
        <end position="40"/>
    </location>
</feature>
<name>A0A1E7WM12_9BURK</name>
<dbReference type="Gene3D" id="1.20.1250.20">
    <property type="entry name" value="MFS general substrate transporter like domains"/>
    <property type="match status" value="2"/>
</dbReference>
<comment type="caution">
    <text evidence="8">The sequence shown here is derived from an EMBL/GenBank/DDBJ whole genome shotgun (WGS) entry which is preliminary data.</text>
</comment>
<dbReference type="PROSITE" id="PS50850">
    <property type="entry name" value="MFS"/>
    <property type="match status" value="1"/>
</dbReference>
<feature type="transmembrane region" description="Helical" evidence="6">
    <location>
        <begin position="427"/>
        <end position="447"/>
    </location>
</feature>
<feature type="transmembrane region" description="Helical" evidence="6">
    <location>
        <begin position="65"/>
        <end position="85"/>
    </location>
</feature>
<organism evidence="8 9">
    <name type="scientific">Duganella phyllosphaerae</name>
    <dbReference type="NCBI Taxonomy" id="762836"/>
    <lineage>
        <taxon>Bacteria</taxon>
        <taxon>Pseudomonadati</taxon>
        <taxon>Pseudomonadota</taxon>
        <taxon>Betaproteobacteria</taxon>
        <taxon>Burkholderiales</taxon>
        <taxon>Oxalobacteraceae</taxon>
        <taxon>Telluria group</taxon>
        <taxon>Duganella</taxon>
    </lineage>
</organism>
<evidence type="ECO:0000256" key="5">
    <source>
        <dbReference type="ARBA" id="ARBA00023136"/>
    </source>
</evidence>
<feature type="transmembrane region" description="Helical" evidence="6">
    <location>
        <begin position="269"/>
        <end position="288"/>
    </location>
</feature>
<keyword evidence="5 6" id="KW-0472">Membrane</keyword>
<evidence type="ECO:0000256" key="3">
    <source>
        <dbReference type="ARBA" id="ARBA00022692"/>
    </source>
</evidence>
<evidence type="ECO:0000313" key="8">
    <source>
        <dbReference type="EMBL" id="OFA00004.1"/>
    </source>
</evidence>
<keyword evidence="2" id="KW-0813">Transport</keyword>
<feature type="transmembrane region" description="Helical" evidence="6">
    <location>
        <begin position="394"/>
        <end position="415"/>
    </location>
</feature>
<accession>A0A1E7WM12</accession>
<reference evidence="9" key="1">
    <citation type="journal article" date="2016" name="Front. Microbiol.">
        <title>Molecular Keys to the Janthinobacterium and Duganella spp. Interaction with the Plant Pathogen Fusarium graminearum.</title>
        <authorList>
            <person name="Haack F.S."/>
            <person name="Poehlein A."/>
            <person name="Kroger C."/>
            <person name="Voigt C.A."/>
            <person name="Piepenbring M."/>
            <person name="Bode H.B."/>
            <person name="Daniel R."/>
            <person name="Schafer W."/>
            <person name="Streit W.R."/>
        </authorList>
    </citation>
    <scope>NUCLEOTIDE SEQUENCE [LARGE SCALE GENOMIC DNA]</scope>
    <source>
        <strain evidence="9">T54</strain>
    </source>
</reference>
<dbReference type="PATRIC" id="fig|762836.4.peg.2547"/>
<feature type="transmembrane region" description="Helical" evidence="6">
    <location>
        <begin position="339"/>
        <end position="356"/>
    </location>
</feature>
<dbReference type="GO" id="GO:0016020">
    <property type="term" value="C:membrane"/>
    <property type="evidence" value="ECO:0007669"/>
    <property type="project" value="UniProtKB-SubCell"/>
</dbReference>
<dbReference type="PANTHER" id="PTHR43791">
    <property type="entry name" value="PERMEASE-RELATED"/>
    <property type="match status" value="1"/>
</dbReference>
<keyword evidence="3 6" id="KW-0812">Transmembrane</keyword>
<dbReference type="Proteomes" id="UP000175989">
    <property type="component" value="Unassembled WGS sequence"/>
</dbReference>
<proteinExistence type="predicted"/>
<feature type="transmembrane region" description="Helical" evidence="6">
    <location>
        <begin position="151"/>
        <end position="174"/>
    </location>
</feature>
<dbReference type="AlphaFoldDB" id="A0A1E7WM12"/>
<evidence type="ECO:0000256" key="6">
    <source>
        <dbReference type="SAM" id="Phobius"/>
    </source>
</evidence>
<protein>
    <submittedName>
        <fullName evidence="8">Putative tartrate transporter</fullName>
    </submittedName>
</protein>
<dbReference type="InterPro" id="IPR036259">
    <property type="entry name" value="MFS_trans_sf"/>
</dbReference>